<keyword evidence="6 8" id="KW-0472">Membrane</keyword>
<evidence type="ECO:0000313" key="11">
    <source>
        <dbReference type="Proteomes" id="UP001501358"/>
    </source>
</evidence>
<gene>
    <name evidence="10" type="ORF">GCM10010406_53850</name>
</gene>
<evidence type="ECO:0000256" key="6">
    <source>
        <dbReference type="ARBA" id="ARBA00023136"/>
    </source>
</evidence>
<keyword evidence="5 8" id="KW-1133">Transmembrane helix</keyword>
<name>A0ABN3MXE4_9ACTN</name>
<feature type="transmembrane region" description="Helical" evidence="8">
    <location>
        <begin position="37"/>
        <end position="55"/>
    </location>
</feature>
<accession>A0ABN3MXE4</accession>
<dbReference type="PANTHER" id="PTHR14969">
    <property type="entry name" value="SPHINGOSINE-1-PHOSPHATE PHOSPHOHYDROLASE"/>
    <property type="match status" value="1"/>
</dbReference>
<reference evidence="10 11" key="1">
    <citation type="journal article" date="2019" name="Int. J. Syst. Evol. Microbiol.">
        <title>The Global Catalogue of Microorganisms (GCM) 10K type strain sequencing project: providing services to taxonomists for standard genome sequencing and annotation.</title>
        <authorList>
            <consortium name="The Broad Institute Genomics Platform"/>
            <consortium name="The Broad Institute Genome Sequencing Center for Infectious Disease"/>
            <person name="Wu L."/>
            <person name="Ma J."/>
        </authorList>
    </citation>
    <scope>NUCLEOTIDE SEQUENCE [LARGE SCALE GENOMIC DNA]</scope>
    <source>
        <strain evidence="10 11">JCM 6307</strain>
    </source>
</reference>
<dbReference type="Gene3D" id="1.20.144.10">
    <property type="entry name" value="Phosphatidic acid phosphatase type 2/haloperoxidase"/>
    <property type="match status" value="1"/>
</dbReference>
<keyword evidence="2" id="KW-1003">Cell membrane</keyword>
<sequence length="234" mass="24717">MAELAFDGADPDVSLLYDINGLAKAAPDWADRTVEYVGEYGCMAVIVLLGVMCWWRARSRPDAPAAVAGVIWAPLAAAVALLINVPIRGLVERPRPFLSHDGLEVLVAGKTDFSFVSDHSTMGAAVAVGLFLVNRRLGLVAMVLAFFQGVARVYMGVHYPTDVVGGFALGTATALLLAPLAQMLLVPLTTAVSRSGSRVLRGVVVAERRAPRPGARPDARDAQDAGDRRADLAA</sequence>
<evidence type="ECO:0000313" key="10">
    <source>
        <dbReference type="EMBL" id="GAA2510702.1"/>
    </source>
</evidence>
<evidence type="ECO:0000256" key="5">
    <source>
        <dbReference type="ARBA" id="ARBA00022989"/>
    </source>
</evidence>
<evidence type="ECO:0000259" key="9">
    <source>
        <dbReference type="SMART" id="SM00014"/>
    </source>
</evidence>
<dbReference type="InterPro" id="IPR000326">
    <property type="entry name" value="PAP2/HPO"/>
</dbReference>
<feature type="transmembrane region" description="Helical" evidence="8">
    <location>
        <begin position="113"/>
        <end position="132"/>
    </location>
</feature>
<keyword evidence="4" id="KW-0378">Hydrolase</keyword>
<dbReference type="InterPro" id="IPR036938">
    <property type="entry name" value="PAP2/HPO_sf"/>
</dbReference>
<keyword evidence="3 8" id="KW-0812">Transmembrane</keyword>
<evidence type="ECO:0000256" key="8">
    <source>
        <dbReference type="SAM" id="Phobius"/>
    </source>
</evidence>
<evidence type="ECO:0000256" key="7">
    <source>
        <dbReference type="SAM" id="MobiDB-lite"/>
    </source>
</evidence>
<dbReference type="RefSeq" id="WP_344386084.1">
    <property type="nucleotide sequence ID" value="NZ_BAAATA010000053.1"/>
</dbReference>
<dbReference type="Pfam" id="PF01569">
    <property type="entry name" value="PAP2"/>
    <property type="match status" value="1"/>
</dbReference>
<dbReference type="EMBL" id="BAAATA010000053">
    <property type="protein sequence ID" value="GAA2510702.1"/>
    <property type="molecule type" value="Genomic_DNA"/>
</dbReference>
<organism evidence="10 11">
    <name type="scientific">Streptomyces thermolineatus</name>
    <dbReference type="NCBI Taxonomy" id="44033"/>
    <lineage>
        <taxon>Bacteria</taxon>
        <taxon>Bacillati</taxon>
        <taxon>Actinomycetota</taxon>
        <taxon>Actinomycetes</taxon>
        <taxon>Kitasatosporales</taxon>
        <taxon>Streptomycetaceae</taxon>
        <taxon>Streptomyces</taxon>
    </lineage>
</organism>
<evidence type="ECO:0000256" key="2">
    <source>
        <dbReference type="ARBA" id="ARBA00022475"/>
    </source>
</evidence>
<protein>
    <submittedName>
        <fullName evidence="10">Phosphatase PAP2 family protein</fullName>
    </submittedName>
</protein>
<feature type="region of interest" description="Disordered" evidence="7">
    <location>
        <begin position="210"/>
        <end position="234"/>
    </location>
</feature>
<proteinExistence type="predicted"/>
<keyword evidence="11" id="KW-1185">Reference proteome</keyword>
<evidence type="ECO:0000256" key="4">
    <source>
        <dbReference type="ARBA" id="ARBA00022801"/>
    </source>
</evidence>
<feature type="domain" description="Phosphatidic acid phosphatase type 2/haloperoxidase" evidence="9">
    <location>
        <begin position="67"/>
        <end position="178"/>
    </location>
</feature>
<dbReference type="SUPFAM" id="SSF48317">
    <property type="entry name" value="Acid phosphatase/Vanadium-dependent haloperoxidase"/>
    <property type="match status" value="1"/>
</dbReference>
<feature type="transmembrane region" description="Helical" evidence="8">
    <location>
        <begin position="163"/>
        <end position="188"/>
    </location>
</feature>
<evidence type="ECO:0000256" key="3">
    <source>
        <dbReference type="ARBA" id="ARBA00022692"/>
    </source>
</evidence>
<dbReference type="PANTHER" id="PTHR14969:SF62">
    <property type="entry name" value="DECAPRENYLPHOSPHORYL-5-PHOSPHORIBOSE PHOSPHATASE RV3807C-RELATED"/>
    <property type="match status" value="1"/>
</dbReference>
<comment type="subcellular location">
    <subcellularLocation>
        <location evidence="1">Cell membrane</location>
        <topology evidence="1">Multi-pass membrane protein</topology>
    </subcellularLocation>
</comment>
<feature type="transmembrane region" description="Helical" evidence="8">
    <location>
        <begin position="139"/>
        <end position="157"/>
    </location>
</feature>
<feature type="transmembrane region" description="Helical" evidence="8">
    <location>
        <begin position="67"/>
        <end position="87"/>
    </location>
</feature>
<dbReference type="Proteomes" id="UP001501358">
    <property type="component" value="Unassembled WGS sequence"/>
</dbReference>
<dbReference type="SMART" id="SM00014">
    <property type="entry name" value="acidPPc"/>
    <property type="match status" value="1"/>
</dbReference>
<evidence type="ECO:0000256" key="1">
    <source>
        <dbReference type="ARBA" id="ARBA00004651"/>
    </source>
</evidence>
<comment type="caution">
    <text evidence="10">The sequence shown here is derived from an EMBL/GenBank/DDBJ whole genome shotgun (WGS) entry which is preliminary data.</text>
</comment>